<keyword evidence="2" id="KW-0812">Transmembrane</keyword>
<name>A0A553NPN9_TIGCA</name>
<dbReference type="PANTHER" id="PTHR13219:SF6">
    <property type="entry name" value="TRANSMEMBRANE PROTEIN 94"/>
    <property type="match status" value="1"/>
</dbReference>
<feature type="transmembrane region" description="Helical" evidence="2">
    <location>
        <begin position="1071"/>
        <end position="1089"/>
    </location>
</feature>
<sequence length="1304" mass="148280">MQQRIPEKTMLKGLTTHFALNRLITGMEAILDEDRVSWSMILERALSARSLTSLFPWSLAGLAVVQSLILLLASGLSESPSQRGWLALQGLVVLLFAVFNVYLTVWEHRLKEDEMRARCCHVLKRLKQVKEHIHWNPTNYPHLHTPMAASIVLQWTIRDKKQVNLPVSLLVESDLVFLKPGQAAPGRCHSFDDPKVKMEPGDILHVDTHHTTEISPTPEFKTPAKPQLFIMDETPYLAVLKMVLQRKERVQKSVLNKHTYLLFVQILSHFLFPLAFLITFIWSALRHNQGWSFYGAHDYIQLFLVQPVAVVLPLVSFAFPVCYVIVNYIGMAWILGVYSTSRHIRVNDDPFDDSVDKPELETTNRASFPKMKRFFMKSMFGTGEYLSRTENIVHTLGSITALCCTDKKGILSWPLASPEKIFILKKEKKSSTKKSLDESDYILTPEILTVTHDPHNPTSVEFDDPSWRKYLPFLKPLGLSILLNTCNIQTEEKYTNFFNHLTCESMKNEDSARSTHVHKNNVIDMLPIVTRGCLCEMSRKIGFDGKTSNQYSLSSQIQTFRHVQTDRHDRFAKNLMMAKLKFPFPHMVSVMTQDRSTGSRQLISQGTGDIVLDSCTDCWCGDDLEPLTESLRKTILDFYQRASLSSYATAFSYRPQTFPLPWKNCAEYLQLPTHSLPFYWQYNEETEGIDTDAITSHISIGGKQTSCFDKPKSEDNYVKTKEDAMHCLELQCNQTFLAMVQLQYQVMVEIVQLVDLLEKACIRFVHFSRENELRSSVFSEKMGLESGWNCHISLRSPNPSKPTTVSTKGDKLSEDDHSGLEKNNKIRGSLPDKLNRPIWFLDFPKWQETKGGLRAERRLSRAELIRSARSNSCENLEDSVESQGDASVTTDSDPFEYDMSNRAQLPRGIENIRPHLETMDNVPLLVSLFTDATAETTKEMVQIMQDYGEVICVMGSSANYKNIGTFIQSDASLAIEPRYPQLCQTVPVSIPPKVGPSPAAISQLLNSVASSLSFKMEDEISIYHLIMESRHYTMALINGLKFWACTLVSLSLLQLCSLFLTLPLFLTIGQVMWMSLLILPLLSLSLLGTKKDPNIMNISTGKNNILLNFDLLKYSLWCYGSRFLPTIVILIICHLLTTVSLIQTCPSNHVNHTDPIVLSSPSILMPLDNLEDLVYCSDDEIATDMVLPQLFNFAFTFLYMVVISLSFVSRTHQIWQKHPGQNPAWLVITSLLAIFMAIYVALYVGSSPGEYYAPVHVWIILMVGLLVVSLINEIVKRQEIKVEVRYQKRERLEFGTKLGINSPF</sequence>
<organism evidence="3 4">
    <name type="scientific">Tigriopus californicus</name>
    <name type="common">Marine copepod</name>
    <dbReference type="NCBI Taxonomy" id="6832"/>
    <lineage>
        <taxon>Eukaryota</taxon>
        <taxon>Metazoa</taxon>
        <taxon>Ecdysozoa</taxon>
        <taxon>Arthropoda</taxon>
        <taxon>Crustacea</taxon>
        <taxon>Multicrustacea</taxon>
        <taxon>Hexanauplia</taxon>
        <taxon>Copepoda</taxon>
        <taxon>Harpacticoida</taxon>
        <taxon>Harpacticidae</taxon>
        <taxon>Tigriopus</taxon>
    </lineage>
</organism>
<feature type="transmembrane region" description="Helical" evidence="2">
    <location>
        <begin position="85"/>
        <end position="106"/>
    </location>
</feature>
<keyword evidence="4" id="KW-1185">Reference proteome</keyword>
<feature type="transmembrane region" description="Helical" evidence="2">
    <location>
        <begin position="1224"/>
        <end position="1245"/>
    </location>
</feature>
<feature type="transmembrane region" description="Helical" evidence="2">
    <location>
        <begin position="54"/>
        <end position="73"/>
    </location>
</feature>
<feature type="region of interest" description="Disordered" evidence="1">
    <location>
        <begin position="793"/>
        <end position="827"/>
    </location>
</feature>
<gene>
    <name evidence="3" type="ORF">TCAL_10476</name>
</gene>
<reference evidence="3 4" key="1">
    <citation type="journal article" date="2018" name="Nat. Ecol. Evol.">
        <title>Genomic signatures of mitonuclear coevolution across populations of Tigriopus californicus.</title>
        <authorList>
            <person name="Barreto F.S."/>
            <person name="Watson E.T."/>
            <person name="Lima T.G."/>
            <person name="Willett C.S."/>
            <person name="Edmands S."/>
            <person name="Li W."/>
            <person name="Burton R.S."/>
        </authorList>
    </citation>
    <scope>NUCLEOTIDE SEQUENCE [LARGE SCALE GENOMIC DNA]</scope>
    <source>
        <strain evidence="3 4">San Diego</strain>
    </source>
</reference>
<dbReference type="OMA" id="GCAMQTP"/>
<dbReference type="SUPFAM" id="SSF81660">
    <property type="entry name" value="Metal cation-transporting ATPase, ATP-binding domain N"/>
    <property type="match status" value="1"/>
</dbReference>
<comment type="caution">
    <text evidence="3">The sequence shown here is derived from an EMBL/GenBank/DDBJ whole genome shotgun (WGS) entry which is preliminary data.</text>
</comment>
<feature type="transmembrane region" description="Helical" evidence="2">
    <location>
        <begin position="1040"/>
        <end position="1065"/>
    </location>
</feature>
<keyword evidence="2" id="KW-1133">Transmembrane helix</keyword>
<feature type="compositionally biased region" description="Basic and acidic residues" evidence="1">
    <location>
        <begin position="808"/>
        <end position="824"/>
    </location>
</feature>
<keyword evidence="2" id="KW-0472">Membrane</keyword>
<evidence type="ECO:0000313" key="4">
    <source>
        <dbReference type="Proteomes" id="UP000318571"/>
    </source>
</evidence>
<evidence type="ECO:0000256" key="2">
    <source>
        <dbReference type="SAM" id="Phobius"/>
    </source>
</evidence>
<evidence type="ECO:0000256" key="1">
    <source>
        <dbReference type="SAM" id="MobiDB-lite"/>
    </source>
</evidence>
<feature type="transmembrane region" description="Helical" evidence="2">
    <location>
        <begin position="1251"/>
        <end position="1271"/>
    </location>
</feature>
<evidence type="ECO:0000313" key="3">
    <source>
        <dbReference type="EMBL" id="TRY67408.1"/>
    </source>
</evidence>
<dbReference type="PANTHER" id="PTHR13219">
    <property type="entry name" value="TRANSMEMBRANE PROTEIN 94"/>
    <property type="match status" value="1"/>
</dbReference>
<proteinExistence type="predicted"/>
<feature type="transmembrane region" description="Helical" evidence="2">
    <location>
        <begin position="1190"/>
        <end position="1212"/>
    </location>
</feature>
<dbReference type="Proteomes" id="UP000318571">
    <property type="component" value="Chromosome 4"/>
</dbReference>
<dbReference type="GO" id="GO:0000166">
    <property type="term" value="F:nucleotide binding"/>
    <property type="evidence" value="ECO:0007669"/>
    <property type="project" value="InterPro"/>
</dbReference>
<dbReference type="InterPro" id="IPR023298">
    <property type="entry name" value="ATPase_P-typ_TM_dom_sf"/>
</dbReference>
<feature type="transmembrane region" description="Helical" evidence="2">
    <location>
        <begin position="259"/>
        <end position="282"/>
    </location>
</feature>
<feature type="region of interest" description="Disordered" evidence="1">
    <location>
        <begin position="875"/>
        <end position="899"/>
    </location>
</feature>
<dbReference type="InterPro" id="IPR023299">
    <property type="entry name" value="ATPase_P-typ_cyto_dom_N"/>
</dbReference>
<feature type="transmembrane region" description="Helical" evidence="2">
    <location>
        <begin position="302"/>
        <end position="335"/>
    </location>
</feature>
<feature type="compositionally biased region" description="Polar residues" evidence="1">
    <location>
        <begin position="881"/>
        <end position="892"/>
    </location>
</feature>
<protein>
    <recommendedName>
        <fullName evidence="5">Cation-transporting P-type ATPase C-terminal domain-containing protein</fullName>
    </recommendedName>
</protein>
<dbReference type="EMBL" id="VCGU01000011">
    <property type="protein sequence ID" value="TRY67408.1"/>
    <property type="molecule type" value="Genomic_DNA"/>
</dbReference>
<dbReference type="InterPro" id="IPR039720">
    <property type="entry name" value="TMEM94"/>
</dbReference>
<accession>A0A553NPN9</accession>
<evidence type="ECO:0008006" key="5">
    <source>
        <dbReference type="Google" id="ProtNLM"/>
    </source>
</evidence>
<dbReference type="Gene3D" id="1.20.1110.10">
    <property type="entry name" value="Calcium-transporting ATPase, transmembrane domain"/>
    <property type="match status" value="1"/>
</dbReference>
<feature type="compositionally biased region" description="Polar residues" evidence="1">
    <location>
        <begin position="795"/>
        <end position="807"/>
    </location>
</feature>
<feature type="transmembrane region" description="Helical" evidence="2">
    <location>
        <begin position="1123"/>
        <end position="1142"/>
    </location>
</feature>
<dbReference type="SUPFAM" id="SSF81665">
    <property type="entry name" value="Calcium ATPase, transmembrane domain M"/>
    <property type="match status" value="1"/>
</dbReference>
<dbReference type="OrthoDB" id="5568754at2759"/>